<dbReference type="EMBL" id="KZ084114">
    <property type="protein sequence ID" value="OSD01079.1"/>
    <property type="molecule type" value="Genomic_DNA"/>
</dbReference>
<dbReference type="AlphaFoldDB" id="A0A1Y2IIU3"/>
<protein>
    <recommendedName>
        <fullName evidence="3">DUF6534 domain-containing protein</fullName>
    </recommendedName>
</protein>
<proteinExistence type="predicted"/>
<dbReference type="PANTHER" id="PTHR40465">
    <property type="entry name" value="CHROMOSOME 1, WHOLE GENOME SHOTGUN SEQUENCE"/>
    <property type="match status" value="1"/>
</dbReference>
<keyword evidence="5" id="KW-1185">Reference proteome</keyword>
<dbReference type="OrthoDB" id="3063206at2759"/>
<dbReference type="Proteomes" id="UP000193067">
    <property type="component" value="Unassembled WGS sequence"/>
</dbReference>
<feature type="transmembrane region" description="Helical" evidence="2">
    <location>
        <begin position="244"/>
        <end position="264"/>
    </location>
</feature>
<feature type="transmembrane region" description="Helical" evidence="2">
    <location>
        <begin position="99"/>
        <end position="118"/>
    </location>
</feature>
<feature type="region of interest" description="Disordered" evidence="1">
    <location>
        <begin position="319"/>
        <end position="341"/>
    </location>
</feature>
<feature type="transmembrane region" description="Helical" evidence="2">
    <location>
        <begin position="20"/>
        <end position="46"/>
    </location>
</feature>
<feature type="transmembrane region" description="Helical" evidence="2">
    <location>
        <begin position="58"/>
        <end position="79"/>
    </location>
</feature>
<dbReference type="PANTHER" id="PTHR40465:SF1">
    <property type="entry name" value="DUF6534 DOMAIN-CONTAINING PROTEIN"/>
    <property type="match status" value="1"/>
</dbReference>
<evidence type="ECO:0000256" key="1">
    <source>
        <dbReference type="SAM" id="MobiDB-lite"/>
    </source>
</evidence>
<organism evidence="4 5">
    <name type="scientific">Trametes coccinea (strain BRFM310)</name>
    <name type="common">Pycnoporus coccineus</name>
    <dbReference type="NCBI Taxonomy" id="1353009"/>
    <lineage>
        <taxon>Eukaryota</taxon>
        <taxon>Fungi</taxon>
        <taxon>Dikarya</taxon>
        <taxon>Basidiomycota</taxon>
        <taxon>Agaricomycotina</taxon>
        <taxon>Agaricomycetes</taxon>
        <taxon>Polyporales</taxon>
        <taxon>Polyporaceae</taxon>
        <taxon>Trametes</taxon>
    </lineage>
</organism>
<keyword evidence="2" id="KW-0812">Transmembrane</keyword>
<name>A0A1Y2IIU3_TRAC3</name>
<feature type="transmembrane region" description="Helical" evidence="2">
    <location>
        <begin position="214"/>
        <end position="238"/>
    </location>
</feature>
<keyword evidence="2" id="KW-0472">Membrane</keyword>
<dbReference type="STRING" id="1353009.A0A1Y2IIU3"/>
<evidence type="ECO:0000259" key="3">
    <source>
        <dbReference type="Pfam" id="PF20152"/>
    </source>
</evidence>
<dbReference type="InterPro" id="IPR045339">
    <property type="entry name" value="DUF6534"/>
</dbReference>
<gene>
    <name evidence="4" type="ORF">PYCCODRAFT_1436852</name>
</gene>
<keyword evidence="2" id="KW-1133">Transmembrane helix</keyword>
<evidence type="ECO:0000256" key="2">
    <source>
        <dbReference type="SAM" id="Phobius"/>
    </source>
</evidence>
<accession>A0A1Y2IIU3</accession>
<reference evidence="4 5" key="1">
    <citation type="journal article" date="2015" name="Biotechnol. Biofuels">
        <title>Enhanced degradation of softwood versus hardwood by the white-rot fungus Pycnoporus coccineus.</title>
        <authorList>
            <person name="Couturier M."/>
            <person name="Navarro D."/>
            <person name="Chevret D."/>
            <person name="Henrissat B."/>
            <person name="Piumi F."/>
            <person name="Ruiz-Duenas F.J."/>
            <person name="Martinez A.T."/>
            <person name="Grigoriev I.V."/>
            <person name="Riley R."/>
            <person name="Lipzen A."/>
            <person name="Berrin J.G."/>
            <person name="Master E.R."/>
            <person name="Rosso M.N."/>
        </authorList>
    </citation>
    <scope>NUCLEOTIDE SEQUENCE [LARGE SCALE GENOMIC DNA]</scope>
    <source>
        <strain evidence="4 5">BRFM310</strain>
    </source>
</reference>
<evidence type="ECO:0000313" key="5">
    <source>
        <dbReference type="Proteomes" id="UP000193067"/>
    </source>
</evidence>
<feature type="domain" description="DUF6534" evidence="3">
    <location>
        <begin position="179"/>
        <end position="268"/>
    </location>
</feature>
<evidence type="ECO:0000313" key="4">
    <source>
        <dbReference type="EMBL" id="OSD01079.1"/>
    </source>
</evidence>
<sequence>MSDPAATPPLNPVPLDLSDSYGPILIGSTLSWACWGVSCLQLFLYYTNYEDDRTSMKLFVFAVWLIDTVAEIMLTAFMWQILILKWAEVPVTRPLVLHRIWVTSIVFVAVQLFFLSRIYRLVTGNRLKKLLVPILLSPFVLWQCAGVIPYIILTYQNPAFALLSTHRIVSLEISLRGCSAFIDIVIAATMVILLYSSLRRRPELRVSRKMIQRLIVLIAVTGCWTAVVALAELILMAAFPNKLLYGYVEYSLSPLYVNALLANLNARQFLRKADVVHFSTFPETGDNSMEFRDMSSSRSTVVPKSNTPLAIKVDTTRINDADSDYPNDPVNFKATDSHSDA</sequence>
<feature type="transmembrane region" description="Helical" evidence="2">
    <location>
        <begin position="173"/>
        <end position="194"/>
    </location>
</feature>
<feature type="transmembrane region" description="Helical" evidence="2">
    <location>
        <begin position="130"/>
        <end position="153"/>
    </location>
</feature>
<dbReference type="Pfam" id="PF20152">
    <property type="entry name" value="DUF6534"/>
    <property type="match status" value="1"/>
</dbReference>